<sequence>MEPTVSKTCFSVPLLPSRRDYRLLKVDSLEPDQVVTQSTGVSFLMGNPTGNGIEAMHGNIPKPPLPFLQKSSSSAALVQTLESKASVPCLSLATTPHELRNISKAVENVPCHSWIKPEKSILQQHHVIPSSRSRALNPKDDNHNIIDSHVEHRRQPMLVFEEKNLKENSENIGFPLKNTGGECPKLDKKRKQDASPLITSRPHFSPYQPSLGAVSSGSLDKVADSRNSDWGKFLALSSNNSEVSNPKKEDLPPQQSRFDRLQSLLKKLDEPDIELDRMLWSLPPAARSWRAVELEAKAICLALEEAKELKRMRVLGVLTKSSPKGDGVPQNEWFQEDVKAC</sequence>
<keyword evidence="3" id="KW-1185">Reference proteome</keyword>
<feature type="compositionally biased region" description="Basic and acidic residues" evidence="1">
    <location>
        <begin position="184"/>
        <end position="193"/>
    </location>
</feature>
<reference evidence="3" key="1">
    <citation type="journal article" date="2013" name="Science">
        <title>The Amborella genome and the evolution of flowering plants.</title>
        <authorList>
            <consortium name="Amborella Genome Project"/>
        </authorList>
    </citation>
    <scope>NUCLEOTIDE SEQUENCE [LARGE SCALE GENOMIC DNA]</scope>
</reference>
<evidence type="ECO:0000313" key="3">
    <source>
        <dbReference type="Proteomes" id="UP000017836"/>
    </source>
</evidence>
<dbReference type="KEGG" id="atr:18437109"/>
<dbReference type="Proteomes" id="UP000017836">
    <property type="component" value="Unassembled WGS sequence"/>
</dbReference>
<dbReference type="STRING" id="13333.W1PLQ4"/>
<protein>
    <submittedName>
        <fullName evidence="2">Uncharacterized protein</fullName>
    </submittedName>
</protein>
<dbReference type="HOGENOM" id="CLU_814683_0_0_1"/>
<dbReference type="PANTHER" id="PTHR34555:SF1">
    <property type="entry name" value="INTEGRAL MEMBRANE HEMOLYSIN-III-LIKE PROTEIN"/>
    <property type="match status" value="1"/>
</dbReference>
<evidence type="ECO:0000256" key="1">
    <source>
        <dbReference type="SAM" id="MobiDB-lite"/>
    </source>
</evidence>
<feature type="region of interest" description="Disordered" evidence="1">
    <location>
        <begin position="171"/>
        <end position="219"/>
    </location>
</feature>
<evidence type="ECO:0000313" key="2">
    <source>
        <dbReference type="EMBL" id="ERN08978.1"/>
    </source>
</evidence>
<dbReference type="EMBL" id="KI393119">
    <property type="protein sequence ID" value="ERN08978.1"/>
    <property type="molecule type" value="Genomic_DNA"/>
</dbReference>
<organism evidence="2 3">
    <name type="scientific">Amborella trichopoda</name>
    <dbReference type="NCBI Taxonomy" id="13333"/>
    <lineage>
        <taxon>Eukaryota</taxon>
        <taxon>Viridiplantae</taxon>
        <taxon>Streptophyta</taxon>
        <taxon>Embryophyta</taxon>
        <taxon>Tracheophyta</taxon>
        <taxon>Spermatophyta</taxon>
        <taxon>Magnoliopsida</taxon>
        <taxon>Amborellales</taxon>
        <taxon>Amborellaceae</taxon>
        <taxon>Amborella</taxon>
    </lineage>
</organism>
<dbReference type="AlphaFoldDB" id="W1PLQ4"/>
<dbReference type="OrthoDB" id="1925139at2759"/>
<name>W1PLQ4_AMBTC</name>
<gene>
    <name evidence="2" type="ORF">AMTR_s00153p00030600</name>
</gene>
<accession>W1PLQ4</accession>
<dbReference type="Gramene" id="ERN08978">
    <property type="protein sequence ID" value="ERN08978"/>
    <property type="gene ID" value="AMTR_s00153p00030600"/>
</dbReference>
<proteinExistence type="predicted"/>
<dbReference type="PANTHER" id="PTHR34555">
    <property type="entry name" value="INTEGRAL MEMBRANE HEMOLYSIN-III-LIKE PROTEIN"/>
    <property type="match status" value="1"/>
</dbReference>